<accession>A0AAV0A0D0</accession>
<proteinExistence type="predicted"/>
<evidence type="ECO:0000313" key="2">
    <source>
        <dbReference type="EMBL" id="CAH6992892.1"/>
    </source>
</evidence>
<comment type="caution">
    <text evidence="2">The sequence shown here is derived from an EMBL/GenBank/DDBJ whole genome shotgun (WGS) entry which is preliminary data.</text>
</comment>
<evidence type="ECO:0000256" key="1">
    <source>
        <dbReference type="SAM" id="MobiDB-lite"/>
    </source>
</evidence>
<organism evidence="2 3">
    <name type="scientific">Phodopus roborovskii</name>
    <name type="common">Roborovski's desert hamster</name>
    <name type="synonym">Cricetulus roborovskii</name>
    <dbReference type="NCBI Taxonomy" id="109678"/>
    <lineage>
        <taxon>Eukaryota</taxon>
        <taxon>Metazoa</taxon>
        <taxon>Chordata</taxon>
        <taxon>Craniata</taxon>
        <taxon>Vertebrata</taxon>
        <taxon>Euteleostomi</taxon>
        <taxon>Mammalia</taxon>
        <taxon>Eutheria</taxon>
        <taxon>Euarchontoglires</taxon>
        <taxon>Glires</taxon>
        <taxon>Rodentia</taxon>
        <taxon>Myomorpha</taxon>
        <taxon>Muroidea</taxon>
        <taxon>Cricetidae</taxon>
        <taxon>Cricetinae</taxon>
        <taxon>Phodopus</taxon>
    </lineage>
</organism>
<protein>
    <submittedName>
        <fullName evidence="2">Znrf3 protein</fullName>
    </submittedName>
</protein>
<reference evidence="2" key="1">
    <citation type="submission" date="2022-06" db="EMBL/GenBank/DDBJ databases">
        <authorList>
            <person name="Andreotti S."/>
            <person name="Wyler E."/>
        </authorList>
    </citation>
    <scope>NUCLEOTIDE SEQUENCE</scope>
</reference>
<dbReference type="AlphaFoldDB" id="A0AAV0A0D0"/>
<feature type="region of interest" description="Disordered" evidence="1">
    <location>
        <begin position="1"/>
        <end position="31"/>
    </location>
</feature>
<dbReference type="InterPro" id="IPR051073">
    <property type="entry name" value="ZNRF3_Arkadia_E3_ligases"/>
</dbReference>
<gene>
    <name evidence="2" type="primary">Znrf3</name>
    <name evidence="2" type="ORF">PHOROB_LOCUS13432</name>
</gene>
<dbReference type="Proteomes" id="UP001152836">
    <property type="component" value="Unassembled WGS sequence"/>
</dbReference>
<dbReference type="PANTHER" id="PTHR16200">
    <property type="entry name" value="RING ZINC FINGER"/>
    <property type="match status" value="1"/>
</dbReference>
<evidence type="ECO:0000313" key="3">
    <source>
        <dbReference type="Proteomes" id="UP001152836"/>
    </source>
</evidence>
<dbReference type="Gene3D" id="3.50.30.30">
    <property type="match status" value="1"/>
</dbReference>
<keyword evidence="3" id="KW-1185">Reference proteome</keyword>
<feature type="compositionally biased region" description="Basic residues" evidence="1">
    <location>
        <begin position="13"/>
        <end position="27"/>
    </location>
</feature>
<sequence>MRPRSGGRPGAPGRRRRRLRRGPRGRRLPPPPPLPLLLGLLLAAAGPGAARAKETAFVEVVLFESSPSGDYTTHTTGLTGRFSRAGAMLSAEGEIVQLAGRSSRSGESPGNYLLNANFARARVEGWSGFLKVAGIAFYLCSLLFFGEARLPGCTSSGWGLIPKRPANRGQGRTLTGPVVWIFGALLLGELEKKRDCGMAALSVDSIFPCLFRVQLQSSELIGHRPVQCGSL</sequence>
<dbReference type="EMBL" id="CALSGD010001530">
    <property type="protein sequence ID" value="CAH6992892.1"/>
    <property type="molecule type" value="Genomic_DNA"/>
</dbReference>
<name>A0AAV0A0D0_PHORO</name>